<dbReference type="GO" id="GO:0003700">
    <property type="term" value="F:DNA-binding transcription factor activity"/>
    <property type="evidence" value="ECO:0007669"/>
    <property type="project" value="InterPro"/>
</dbReference>
<dbReference type="PANTHER" id="PTHR30204:SF58">
    <property type="entry name" value="HTH-TYPE TRANSCRIPTIONAL REGULATOR YFMP"/>
    <property type="match status" value="1"/>
</dbReference>
<evidence type="ECO:0000313" key="4">
    <source>
        <dbReference type="Proteomes" id="UP000094056"/>
    </source>
</evidence>
<dbReference type="GO" id="GO:0003677">
    <property type="term" value="F:DNA binding"/>
    <property type="evidence" value="ECO:0007669"/>
    <property type="project" value="UniProtKB-KW"/>
</dbReference>
<feature type="domain" description="HTH merR-type" evidence="2">
    <location>
        <begin position="11"/>
        <end position="80"/>
    </location>
</feature>
<evidence type="ECO:0000256" key="1">
    <source>
        <dbReference type="ARBA" id="ARBA00023125"/>
    </source>
</evidence>
<dbReference type="InterPro" id="IPR047057">
    <property type="entry name" value="MerR_fam"/>
</dbReference>
<dbReference type="Proteomes" id="UP000094056">
    <property type="component" value="Unassembled WGS sequence"/>
</dbReference>
<comment type="caution">
    <text evidence="3">The sequence shown here is derived from an EMBL/GenBank/DDBJ whole genome shotgun (WGS) entry which is preliminary data.</text>
</comment>
<name>A0A1E3XE31_9BACT</name>
<gene>
    <name evidence="3" type="primary">glnR</name>
    <name evidence="3" type="ORF">SCARUB_01001</name>
</gene>
<reference evidence="3 4" key="1">
    <citation type="submission" date="2016-07" db="EMBL/GenBank/DDBJ databases">
        <title>Draft genome of Scalindua rubra, obtained from a brine-seawater interface in the Red Sea, sheds light on salt adaptation in anammox bacteria.</title>
        <authorList>
            <person name="Speth D.R."/>
            <person name="Lagkouvardos I."/>
            <person name="Wang Y."/>
            <person name="Qian P.-Y."/>
            <person name="Dutilh B.E."/>
            <person name="Jetten M.S."/>
        </authorList>
    </citation>
    <scope>NUCLEOTIDE SEQUENCE [LARGE SCALE GENOMIC DNA]</scope>
    <source>
        <strain evidence="3">BSI-1</strain>
    </source>
</reference>
<dbReference type="PROSITE" id="PS50937">
    <property type="entry name" value="HTH_MERR_2"/>
    <property type="match status" value="1"/>
</dbReference>
<dbReference type="PANTHER" id="PTHR30204">
    <property type="entry name" value="REDOX-CYCLING DRUG-SENSING TRANSCRIPTIONAL ACTIVATOR SOXR"/>
    <property type="match status" value="1"/>
</dbReference>
<dbReference type="PROSITE" id="PS00552">
    <property type="entry name" value="HTH_MERR_1"/>
    <property type="match status" value="1"/>
</dbReference>
<proteinExistence type="predicted"/>
<dbReference type="SUPFAM" id="SSF46955">
    <property type="entry name" value="Putative DNA-binding domain"/>
    <property type="match status" value="1"/>
</dbReference>
<sequence>MVKEIDPNKSVFPISVAAEILDVNPRTLRIYEEKGLIKPSRNDGNRRLYSLKDISLLEYVHYLIQIKRVNAAGVRELLSVLNTLPQDNRDELTSRVEKTIEKLPKDKLEMYKKGDNDITEDLVSE</sequence>
<dbReference type="SMART" id="SM00422">
    <property type="entry name" value="HTH_MERR"/>
    <property type="match status" value="1"/>
</dbReference>
<evidence type="ECO:0000259" key="2">
    <source>
        <dbReference type="PROSITE" id="PS50937"/>
    </source>
</evidence>
<dbReference type="AlphaFoldDB" id="A0A1E3XE31"/>
<dbReference type="InterPro" id="IPR009061">
    <property type="entry name" value="DNA-bd_dom_put_sf"/>
</dbReference>
<evidence type="ECO:0000313" key="3">
    <source>
        <dbReference type="EMBL" id="ODS33840.1"/>
    </source>
</evidence>
<dbReference type="InterPro" id="IPR000551">
    <property type="entry name" value="MerR-type_HTH_dom"/>
</dbReference>
<keyword evidence="1" id="KW-0238">DNA-binding</keyword>
<dbReference type="Pfam" id="PF13411">
    <property type="entry name" value="MerR_1"/>
    <property type="match status" value="1"/>
</dbReference>
<organism evidence="3 4">
    <name type="scientific">Candidatus Scalindua rubra</name>
    <dbReference type="NCBI Taxonomy" id="1872076"/>
    <lineage>
        <taxon>Bacteria</taxon>
        <taxon>Pseudomonadati</taxon>
        <taxon>Planctomycetota</taxon>
        <taxon>Candidatus Brocadiia</taxon>
        <taxon>Candidatus Brocadiales</taxon>
        <taxon>Candidatus Scalinduaceae</taxon>
        <taxon>Candidatus Scalindua</taxon>
    </lineage>
</organism>
<protein>
    <submittedName>
        <fullName evidence="3">HTH-type transcriptional regulator GlnR</fullName>
    </submittedName>
</protein>
<dbReference type="Gene3D" id="1.10.1660.10">
    <property type="match status" value="1"/>
</dbReference>
<accession>A0A1E3XE31</accession>
<dbReference type="EMBL" id="MAYW01000018">
    <property type="protein sequence ID" value="ODS33840.1"/>
    <property type="molecule type" value="Genomic_DNA"/>
</dbReference>